<gene>
    <name evidence="1" type="ORF">JIN84_00585</name>
</gene>
<name>A0A934V8G9_9BACT</name>
<dbReference type="EMBL" id="JAENIK010000001">
    <property type="protein sequence ID" value="MBK1814103.1"/>
    <property type="molecule type" value="Genomic_DNA"/>
</dbReference>
<dbReference type="RefSeq" id="WP_200349066.1">
    <property type="nucleotide sequence ID" value="NZ_BAABHZ010000005.1"/>
</dbReference>
<evidence type="ECO:0000313" key="2">
    <source>
        <dbReference type="Proteomes" id="UP000600139"/>
    </source>
</evidence>
<proteinExistence type="predicted"/>
<comment type="caution">
    <text evidence="1">The sequence shown here is derived from an EMBL/GenBank/DDBJ whole genome shotgun (WGS) entry which is preliminary data.</text>
</comment>
<dbReference type="Proteomes" id="UP000600139">
    <property type="component" value="Unassembled WGS sequence"/>
</dbReference>
<evidence type="ECO:0000313" key="1">
    <source>
        <dbReference type="EMBL" id="MBK1814103.1"/>
    </source>
</evidence>
<reference evidence="1" key="1">
    <citation type="submission" date="2021-01" db="EMBL/GenBank/DDBJ databases">
        <title>Modified the classification status of verrucomicrobia.</title>
        <authorList>
            <person name="Feng X."/>
        </authorList>
    </citation>
    <scope>NUCLEOTIDE SEQUENCE</scope>
    <source>
        <strain evidence="1">JCM 18052</strain>
    </source>
</reference>
<accession>A0A934V8G9</accession>
<keyword evidence="2" id="KW-1185">Reference proteome</keyword>
<organism evidence="1 2">
    <name type="scientific">Luteolibacter yonseiensis</name>
    <dbReference type="NCBI Taxonomy" id="1144680"/>
    <lineage>
        <taxon>Bacteria</taxon>
        <taxon>Pseudomonadati</taxon>
        <taxon>Verrucomicrobiota</taxon>
        <taxon>Verrucomicrobiia</taxon>
        <taxon>Verrucomicrobiales</taxon>
        <taxon>Verrucomicrobiaceae</taxon>
        <taxon>Luteolibacter</taxon>
    </lineage>
</organism>
<dbReference type="AlphaFoldDB" id="A0A934V8G9"/>
<sequence length="78" mass="8559">MKFLLRIFAGTLIRIRNGSADCVKGKVMGWRLDAISELAADANLDAGEIWVNGNGTVGFSNDIPQELHQRIRNVMASD</sequence>
<protein>
    <submittedName>
        <fullName evidence="1">DUF3634 family protein</fullName>
    </submittedName>
</protein>